<comment type="caution">
    <text evidence="1">The sequence shown here is derived from an EMBL/GenBank/DDBJ whole genome shotgun (WGS) entry which is preliminary data.</text>
</comment>
<dbReference type="Proteomes" id="UP000276133">
    <property type="component" value="Unassembled WGS sequence"/>
</dbReference>
<sequence length="68" mass="7631">MHASPNTELRPAAERVLNLFILKGCLDLTRGIAAKAACWAVRGLGRMEWRVSPSLQPHDRFLIPHNLN</sequence>
<organism evidence="1 2">
    <name type="scientific">Brachionus plicatilis</name>
    <name type="common">Marine rotifer</name>
    <name type="synonym">Brachionus muelleri</name>
    <dbReference type="NCBI Taxonomy" id="10195"/>
    <lineage>
        <taxon>Eukaryota</taxon>
        <taxon>Metazoa</taxon>
        <taxon>Spiralia</taxon>
        <taxon>Gnathifera</taxon>
        <taxon>Rotifera</taxon>
        <taxon>Eurotatoria</taxon>
        <taxon>Monogononta</taxon>
        <taxon>Pseudotrocha</taxon>
        <taxon>Ploima</taxon>
        <taxon>Brachionidae</taxon>
        <taxon>Brachionus</taxon>
    </lineage>
</organism>
<name>A0A3M7RCS9_BRAPC</name>
<reference evidence="1 2" key="1">
    <citation type="journal article" date="2018" name="Sci. Rep.">
        <title>Genomic signatures of local adaptation to the degree of environmental predictability in rotifers.</title>
        <authorList>
            <person name="Franch-Gras L."/>
            <person name="Hahn C."/>
            <person name="Garcia-Roger E.M."/>
            <person name="Carmona M.J."/>
            <person name="Serra M."/>
            <person name="Gomez A."/>
        </authorList>
    </citation>
    <scope>NUCLEOTIDE SEQUENCE [LARGE SCALE GENOMIC DNA]</scope>
    <source>
        <strain evidence="1">HYR1</strain>
    </source>
</reference>
<accession>A0A3M7RCS9</accession>
<keyword evidence="2" id="KW-1185">Reference proteome</keyword>
<dbReference type="EMBL" id="REGN01003667">
    <property type="protein sequence ID" value="RNA21402.1"/>
    <property type="molecule type" value="Genomic_DNA"/>
</dbReference>
<gene>
    <name evidence="1" type="ORF">BpHYR1_041866</name>
</gene>
<evidence type="ECO:0000313" key="2">
    <source>
        <dbReference type="Proteomes" id="UP000276133"/>
    </source>
</evidence>
<evidence type="ECO:0000313" key="1">
    <source>
        <dbReference type="EMBL" id="RNA21402.1"/>
    </source>
</evidence>
<dbReference type="AlphaFoldDB" id="A0A3M7RCS9"/>
<proteinExistence type="predicted"/>
<protein>
    <submittedName>
        <fullName evidence="1">Uncharacterized protein</fullName>
    </submittedName>
</protein>